<dbReference type="SUPFAM" id="SSF46934">
    <property type="entry name" value="UBA-like"/>
    <property type="match status" value="1"/>
</dbReference>
<feature type="compositionally biased region" description="Acidic residues" evidence="1">
    <location>
        <begin position="334"/>
        <end position="345"/>
    </location>
</feature>
<proteinExistence type="predicted"/>
<evidence type="ECO:0000313" key="4">
    <source>
        <dbReference type="Proteomes" id="UP000494165"/>
    </source>
</evidence>
<dbReference type="GO" id="GO:0043130">
    <property type="term" value="F:ubiquitin binding"/>
    <property type="evidence" value="ECO:0007669"/>
    <property type="project" value="InterPro"/>
</dbReference>
<feature type="compositionally biased region" description="Basic and acidic residues" evidence="1">
    <location>
        <begin position="346"/>
        <end position="356"/>
    </location>
</feature>
<dbReference type="CDD" id="cd14366">
    <property type="entry name" value="CUE_CUED1"/>
    <property type="match status" value="1"/>
</dbReference>
<dbReference type="AlphaFoldDB" id="A0A8S1D4H0"/>
<feature type="region of interest" description="Disordered" evidence="1">
    <location>
        <begin position="54"/>
        <end position="118"/>
    </location>
</feature>
<evidence type="ECO:0000256" key="1">
    <source>
        <dbReference type="SAM" id="MobiDB-lite"/>
    </source>
</evidence>
<dbReference type="InterPro" id="IPR009060">
    <property type="entry name" value="UBA-like_sf"/>
</dbReference>
<dbReference type="PROSITE" id="PS51140">
    <property type="entry name" value="CUE"/>
    <property type="match status" value="1"/>
</dbReference>
<dbReference type="PANTHER" id="PTHR13467:SF3">
    <property type="entry name" value="CUE DOMAIN-CONTAINING PROTEIN 1"/>
    <property type="match status" value="1"/>
</dbReference>
<dbReference type="InterPro" id="IPR040192">
    <property type="entry name" value="CUEDC1"/>
</dbReference>
<dbReference type="Pfam" id="PF02845">
    <property type="entry name" value="CUE"/>
    <property type="match status" value="1"/>
</dbReference>
<dbReference type="OrthoDB" id="5794653at2759"/>
<name>A0A8S1D4H0_9INSE</name>
<dbReference type="InterPro" id="IPR040195">
    <property type="entry name" value="CUE_CUED1"/>
</dbReference>
<organism evidence="3 4">
    <name type="scientific">Cloeon dipterum</name>
    <dbReference type="NCBI Taxonomy" id="197152"/>
    <lineage>
        <taxon>Eukaryota</taxon>
        <taxon>Metazoa</taxon>
        <taxon>Ecdysozoa</taxon>
        <taxon>Arthropoda</taxon>
        <taxon>Hexapoda</taxon>
        <taxon>Insecta</taxon>
        <taxon>Pterygota</taxon>
        <taxon>Palaeoptera</taxon>
        <taxon>Ephemeroptera</taxon>
        <taxon>Pisciforma</taxon>
        <taxon>Baetidae</taxon>
        <taxon>Cloeon</taxon>
    </lineage>
</organism>
<evidence type="ECO:0000313" key="3">
    <source>
        <dbReference type="EMBL" id="CAB3375072.1"/>
    </source>
</evidence>
<dbReference type="Proteomes" id="UP000494165">
    <property type="component" value="Unassembled WGS sequence"/>
</dbReference>
<dbReference type="EMBL" id="CADEPI010000107">
    <property type="protein sequence ID" value="CAB3375072.1"/>
    <property type="molecule type" value="Genomic_DNA"/>
</dbReference>
<accession>A0A8S1D4H0</accession>
<dbReference type="PANTHER" id="PTHR13467">
    <property type="entry name" value="CUE DOMAIN CONTAINING PROTEIN 1"/>
    <property type="match status" value="1"/>
</dbReference>
<protein>
    <recommendedName>
        <fullName evidence="2">CUE domain-containing protein</fullName>
    </recommendedName>
</protein>
<feature type="domain" description="CUE" evidence="2">
    <location>
        <begin position="12"/>
        <end position="55"/>
    </location>
</feature>
<feature type="region of interest" description="Disordered" evidence="1">
    <location>
        <begin position="307"/>
        <end position="356"/>
    </location>
</feature>
<evidence type="ECO:0000259" key="2">
    <source>
        <dbReference type="PROSITE" id="PS51140"/>
    </source>
</evidence>
<dbReference type="SMART" id="SM00546">
    <property type="entry name" value="CUE"/>
    <property type="match status" value="1"/>
</dbReference>
<feature type="compositionally biased region" description="Basic and acidic residues" evidence="1">
    <location>
        <begin position="58"/>
        <end position="73"/>
    </location>
</feature>
<dbReference type="InterPro" id="IPR003892">
    <property type="entry name" value="CUE"/>
</dbReference>
<reference evidence="3 4" key="1">
    <citation type="submission" date="2020-04" db="EMBL/GenBank/DDBJ databases">
        <authorList>
            <person name="Alioto T."/>
            <person name="Alioto T."/>
            <person name="Gomez Garrido J."/>
        </authorList>
    </citation>
    <scope>NUCLEOTIDE SEQUENCE [LARGE SCALE GENOMIC DNA]</scope>
</reference>
<keyword evidence="4" id="KW-1185">Reference proteome</keyword>
<dbReference type="Gene3D" id="1.10.8.10">
    <property type="entry name" value="DNA helicase RuvA subunit, C-terminal domain"/>
    <property type="match status" value="1"/>
</dbReference>
<gene>
    <name evidence="3" type="ORF">CLODIP_2_CD13046</name>
</gene>
<comment type="caution">
    <text evidence="3">The sequence shown here is derived from an EMBL/GenBank/DDBJ whole genome shotgun (WGS) entry which is preliminary data.</text>
</comment>
<sequence>MAAIQPQTQQLEFHQAMSDFRTMFPDMDPDVIEAVLRANQGAVDATIDQLLAMSTDNENEKLRTEMERKEKPPGAEAKQAATAGRRASPRVSPLVSPTHQAPLPPTTTVTSPKRDLPRLEERTLPDVVGEAAAAAVPLSVLRGWVPPLLGPLPDDFLRLSPLPWTSGGSSTTSSPASQQKLVLSQQLLQQRFAENKQRRGALDSLGDPELDRYLEDERIALFLQNEEFMNELRWNKDFLSTLEKDQGDRDDSPEEVMGAFNFPKTNNSSSHDEDAIFKERIRNMGKMSKKKFAQLARVFTRTRKRGGVGGGAKGILNQGPAPSHDNLLLNAEPLIEEEDDEDDLDERIRRERRDRP</sequence>